<dbReference type="PROSITE" id="PS51257">
    <property type="entry name" value="PROKAR_LIPOPROTEIN"/>
    <property type="match status" value="1"/>
</dbReference>
<evidence type="ECO:0000256" key="8">
    <source>
        <dbReference type="SAM" id="SignalP"/>
    </source>
</evidence>
<keyword evidence="7" id="KW-0998">Cell outer membrane</keyword>
<reference evidence="9 10" key="1">
    <citation type="submission" date="2023-04" db="EMBL/GenBank/DDBJ databases">
        <title>Marinobulbifer ophiurae gen. nov., sp. Nov., isolate from tissue of brittle star Ophioplocus japonicus.</title>
        <authorList>
            <person name="Kawano K."/>
            <person name="Sawayama S."/>
            <person name="Nakagawa S."/>
        </authorList>
    </citation>
    <scope>NUCLEOTIDE SEQUENCE [LARGE SCALE GENOMIC DNA]</scope>
    <source>
        <strain evidence="9 10">NKW57</strain>
    </source>
</reference>
<organism evidence="9 10">
    <name type="scientific">Biformimicrobium ophioploci</name>
    <dbReference type="NCBI Taxonomy" id="3036711"/>
    <lineage>
        <taxon>Bacteria</taxon>
        <taxon>Pseudomonadati</taxon>
        <taxon>Pseudomonadota</taxon>
        <taxon>Gammaproteobacteria</taxon>
        <taxon>Cellvibrionales</taxon>
        <taxon>Microbulbiferaceae</taxon>
        <taxon>Biformimicrobium</taxon>
    </lineage>
</organism>
<evidence type="ECO:0000256" key="3">
    <source>
        <dbReference type="ARBA" id="ARBA00022452"/>
    </source>
</evidence>
<evidence type="ECO:0000256" key="6">
    <source>
        <dbReference type="ARBA" id="ARBA00023136"/>
    </source>
</evidence>
<comment type="subcellular location">
    <subcellularLocation>
        <location evidence="1">Cell outer membrane</location>
        <topology evidence="1">Multi-pass membrane protein</topology>
    </subcellularLocation>
</comment>
<keyword evidence="6" id="KW-0472">Membrane</keyword>
<dbReference type="PANTHER" id="PTHR35093">
    <property type="entry name" value="OUTER MEMBRANE PROTEIN NMB0088-RELATED"/>
    <property type="match status" value="1"/>
</dbReference>
<proteinExistence type="inferred from homology"/>
<dbReference type="PANTHER" id="PTHR35093:SF1">
    <property type="entry name" value="OUTER MEMBRANE LONG-CHAIN FATTY ACID RECEPTOR FADL FAMILY"/>
    <property type="match status" value="1"/>
</dbReference>
<dbReference type="EMBL" id="BSYJ01000006">
    <property type="protein sequence ID" value="GMG88556.1"/>
    <property type="molecule type" value="Genomic_DNA"/>
</dbReference>
<dbReference type="Proteomes" id="UP001224392">
    <property type="component" value="Unassembled WGS sequence"/>
</dbReference>
<keyword evidence="4" id="KW-0812">Transmembrane</keyword>
<dbReference type="Pfam" id="PF03349">
    <property type="entry name" value="Toluene_X"/>
    <property type="match status" value="1"/>
</dbReference>
<evidence type="ECO:0000256" key="1">
    <source>
        <dbReference type="ARBA" id="ARBA00004571"/>
    </source>
</evidence>
<accession>A0ABQ6M2H7</accession>
<evidence type="ECO:0000256" key="7">
    <source>
        <dbReference type="ARBA" id="ARBA00023237"/>
    </source>
</evidence>
<sequence length="482" mass="53275">MKAKTMQRAILAAAISAVSCHTLAAGFQLQEHSSAGLGRAFAAENTIGDTAAIVIRNPAGSALFEDIAISGGFNYVNPNISARGEVSHFLDFETENGVNRVPLGALVPGYEPFITSGSDYVTDAFVPNFSIAGRIDDCWTWGFGAFSNYGLESDFSSGFGALEVADKASILAVNLAPSIAYSWDNFSVGLSLNALYGEGEFRTSVPFNDANPFFTQGGFSGGERILDYENDGDWDFSWTIGFLWQFDEHSRLGFSYQDGFDFEADGDIRSDLNSLIDLASADLTIDIPGIWELGFYHRFNDEWGFAAGVMYTEWDDFQELVLSDVRTQVNNPVTGERIVIEELTLKEEDFESNWRASFGLEWYPCPEVTWRAGFAWDEGTAQAGLRSAESLGDLSDISYRTLSIPDTDRWWVSFGGTYRWDQNFSIDAGFSYLWGDDESVIEEFSFPVDPVNQPGVSGTTRFDGGTTETEAWLFGVNFNYTF</sequence>
<gene>
    <name evidence="9" type="ORF">MNKW57_28770</name>
</gene>
<evidence type="ECO:0000256" key="2">
    <source>
        <dbReference type="ARBA" id="ARBA00008163"/>
    </source>
</evidence>
<keyword evidence="10" id="KW-1185">Reference proteome</keyword>
<feature type="signal peptide" evidence="8">
    <location>
        <begin position="1"/>
        <end position="24"/>
    </location>
</feature>
<name>A0ABQ6M2H7_9GAMM</name>
<keyword evidence="5 8" id="KW-0732">Signal</keyword>
<evidence type="ECO:0000313" key="9">
    <source>
        <dbReference type="EMBL" id="GMG88556.1"/>
    </source>
</evidence>
<comment type="caution">
    <text evidence="9">The sequence shown here is derived from an EMBL/GenBank/DDBJ whole genome shotgun (WGS) entry which is preliminary data.</text>
</comment>
<dbReference type="Gene3D" id="2.40.160.60">
    <property type="entry name" value="Outer membrane protein transport protein (OMPP1/FadL/TodX)"/>
    <property type="match status" value="1"/>
</dbReference>
<dbReference type="InterPro" id="IPR005017">
    <property type="entry name" value="OMPP1/FadL/TodX"/>
</dbReference>
<protein>
    <submittedName>
        <fullName evidence="9">Outer membrane protein transport protein</fullName>
    </submittedName>
</protein>
<comment type="similarity">
    <text evidence="2">Belongs to the OmpP1/FadL family.</text>
</comment>
<feature type="chain" id="PRO_5046300148" evidence="8">
    <location>
        <begin position="25"/>
        <end position="482"/>
    </location>
</feature>
<dbReference type="RefSeq" id="WP_285765162.1">
    <property type="nucleotide sequence ID" value="NZ_BSYJ01000006.1"/>
</dbReference>
<keyword evidence="3" id="KW-1134">Transmembrane beta strand</keyword>
<evidence type="ECO:0000313" key="10">
    <source>
        <dbReference type="Proteomes" id="UP001224392"/>
    </source>
</evidence>
<evidence type="ECO:0000256" key="5">
    <source>
        <dbReference type="ARBA" id="ARBA00022729"/>
    </source>
</evidence>
<dbReference type="SUPFAM" id="SSF56935">
    <property type="entry name" value="Porins"/>
    <property type="match status" value="1"/>
</dbReference>
<evidence type="ECO:0000256" key="4">
    <source>
        <dbReference type="ARBA" id="ARBA00022692"/>
    </source>
</evidence>